<dbReference type="GO" id="GO:2000022">
    <property type="term" value="P:regulation of jasmonic acid mediated signaling pathway"/>
    <property type="evidence" value="ECO:0007669"/>
    <property type="project" value="TreeGrafter"/>
</dbReference>
<dbReference type="GO" id="GO:0031347">
    <property type="term" value="P:regulation of defense response"/>
    <property type="evidence" value="ECO:0007669"/>
    <property type="project" value="TreeGrafter"/>
</dbReference>
<protein>
    <submittedName>
        <fullName evidence="2">Pectin lyase-like superfamily protein isoform 1</fullName>
    </submittedName>
</protein>
<evidence type="ECO:0000313" key="2">
    <source>
        <dbReference type="EMBL" id="KAE8724469.1"/>
    </source>
</evidence>
<evidence type="ECO:0000313" key="3">
    <source>
        <dbReference type="Proteomes" id="UP000436088"/>
    </source>
</evidence>
<feature type="compositionally biased region" description="Polar residues" evidence="1">
    <location>
        <begin position="210"/>
        <end position="221"/>
    </location>
</feature>
<dbReference type="InterPro" id="IPR040390">
    <property type="entry name" value="TIFY/JAZ"/>
</dbReference>
<dbReference type="PANTHER" id="PTHR33077">
    <property type="entry name" value="PROTEIN TIFY 4A-RELATED-RELATED"/>
    <property type="match status" value="1"/>
</dbReference>
<feature type="region of interest" description="Disordered" evidence="1">
    <location>
        <begin position="197"/>
        <end position="235"/>
    </location>
</feature>
<accession>A0A6A3CBG4</accession>
<dbReference type="GO" id="GO:0005634">
    <property type="term" value="C:nucleus"/>
    <property type="evidence" value="ECO:0007669"/>
    <property type="project" value="TreeGrafter"/>
</dbReference>
<feature type="region of interest" description="Disordered" evidence="1">
    <location>
        <begin position="137"/>
        <end position="184"/>
    </location>
</feature>
<dbReference type="PANTHER" id="PTHR33077:SF140">
    <property type="entry name" value="PROTEIN TIFY 10B"/>
    <property type="match status" value="1"/>
</dbReference>
<dbReference type="Pfam" id="PF09425">
    <property type="entry name" value="Jas_motif"/>
    <property type="match status" value="1"/>
</dbReference>
<feature type="compositionally biased region" description="Polar residues" evidence="1">
    <location>
        <begin position="137"/>
        <end position="153"/>
    </location>
</feature>
<evidence type="ECO:0000256" key="1">
    <source>
        <dbReference type="SAM" id="MobiDB-lite"/>
    </source>
</evidence>
<dbReference type="EMBL" id="VEPZ02000471">
    <property type="protein sequence ID" value="KAE8724469.1"/>
    <property type="molecule type" value="Genomic_DNA"/>
</dbReference>
<keyword evidence="3" id="KW-1185">Reference proteome</keyword>
<gene>
    <name evidence="2" type="ORF">F3Y22_tig00010526pilonHSYRG00009</name>
</gene>
<proteinExistence type="predicted"/>
<comment type="caution">
    <text evidence="2">The sequence shown here is derived from an EMBL/GenBank/DDBJ whole genome shotgun (WGS) entry which is preliminary data.</text>
</comment>
<dbReference type="GO" id="GO:0009611">
    <property type="term" value="P:response to wounding"/>
    <property type="evidence" value="ECO:0007669"/>
    <property type="project" value="TreeGrafter"/>
</dbReference>
<sequence length="235" mass="25074">MSCSSESTGLKPAMLSEKPSFTQICNLLSRSLKEKGSFRDLPLGMTCNGETNGTPQVPPTTMDLFPVDGKSGDVSGRTVGAPRNLRSMDLFPQRAGFSVPAPKDDAPKRVDCSTATNMNKFEPHIAQMTIFYANKSSSQTNSFNPTPFTSSGARSPIESSIGVPHTSKAGQPAQRPVPGVAADLPIARRASLHRFLEKRKDRITSKAPYQITSSATSPSESGDSKSWLGLAAQSP</sequence>
<dbReference type="GO" id="GO:0016829">
    <property type="term" value="F:lyase activity"/>
    <property type="evidence" value="ECO:0007669"/>
    <property type="project" value="UniProtKB-KW"/>
</dbReference>
<dbReference type="AlphaFoldDB" id="A0A6A3CBG4"/>
<name>A0A6A3CBG4_HIBSY</name>
<organism evidence="2 3">
    <name type="scientific">Hibiscus syriacus</name>
    <name type="common">Rose of Sharon</name>
    <dbReference type="NCBI Taxonomy" id="106335"/>
    <lineage>
        <taxon>Eukaryota</taxon>
        <taxon>Viridiplantae</taxon>
        <taxon>Streptophyta</taxon>
        <taxon>Embryophyta</taxon>
        <taxon>Tracheophyta</taxon>
        <taxon>Spermatophyta</taxon>
        <taxon>Magnoliopsida</taxon>
        <taxon>eudicotyledons</taxon>
        <taxon>Gunneridae</taxon>
        <taxon>Pentapetalae</taxon>
        <taxon>rosids</taxon>
        <taxon>malvids</taxon>
        <taxon>Malvales</taxon>
        <taxon>Malvaceae</taxon>
        <taxon>Malvoideae</taxon>
        <taxon>Hibiscus</taxon>
    </lineage>
</organism>
<dbReference type="Proteomes" id="UP000436088">
    <property type="component" value="Unassembled WGS sequence"/>
</dbReference>
<reference evidence="2" key="1">
    <citation type="submission" date="2019-09" db="EMBL/GenBank/DDBJ databases">
        <title>Draft genome information of white flower Hibiscus syriacus.</title>
        <authorList>
            <person name="Kim Y.-M."/>
        </authorList>
    </citation>
    <scope>NUCLEOTIDE SEQUENCE [LARGE SCALE GENOMIC DNA]</scope>
    <source>
        <strain evidence="2">YM2019G1</strain>
    </source>
</reference>
<dbReference type="InterPro" id="IPR018467">
    <property type="entry name" value="CCT_CS"/>
</dbReference>